<dbReference type="Proteomes" id="UP000826195">
    <property type="component" value="Unassembled WGS sequence"/>
</dbReference>
<evidence type="ECO:0000313" key="1">
    <source>
        <dbReference type="EMBL" id="KAH0549668.1"/>
    </source>
</evidence>
<keyword evidence="2" id="KW-1185">Reference proteome</keyword>
<name>A0AAV7IF31_COTGL</name>
<protein>
    <submittedName>
        <fullName evidence="1">Uncharacterized protein</fullName>
    </submittedName>
</protein>
<dbReference type="EMBL" id="JAHXZJ010001864">
    <property type="protein sequence ID" value="KAH0549668.1"/>
    <property type="molecule type" value="Genomic_DNA"/>
</dbReference>
<gene>
    <name evidence="1" type="ORF">KQX54_012128</name>
</gene>
<feature type="non-terminal residue" evidence="1">
    <location>
        <position position="68"/>
    </location>
</feature>
<proteinExistence type="predicted"/>
<sequence>MDLNKNSKEKVSTVKRKIYKEYSYFGSSSLIPTRTKQYWAAKKKNRYENNDHCDVSISTVSLNRSSNE</sequence>
<reference evidence="1 2" key="1">
    <citation type="journal article" date="2021" name="J. Hered.">
        <title>A chromosome-level genome assembly of the parasitoid wasp, Cotesia glomerata (Hymenoptera: Braconidae).</title>
        <authorList>
            <person name="Pinto B.J."/>
            <person name="Weis J.J."/>
            <person name="Gamble T."/>
            <person name="Ode P.J."/>
            <person name="Paul R."/>
            <person name="Zaspel J.M."/>
        </authorList>
    </citation>
    <scope>NUCLEOTIDE SEQUENCE [LARGE SCALE GENOMIC DNA]</scope>
    <source>
        <strain evidence="1">CgM1</strain>
    </source>
</reference>
<evidence type="ECO:0000313" key="2">
    <source>
        <dbReference type="Proteomes" id="UP000826195"/>
    </source>
</evidence>
<accession>A0AAV7IF31</accession>
<organism evidence="1 2">
    <name type="scientific">Cotesia glomerata</name>
    <name type="common">Lepidopteran parasitic wasp</name>
    <name type="synonym">Apanteles glomeratus</name>
    <dbReference type="NCBI Taxonomy" id="32391"/>
    <lineage>
        <taxon>Eukaryota</taxon>
        <taxon>Metazoa</taxon>
        <taxon>Ecdysozoa</taxon>
        <taxon>Arthropoda</taxon>
        <taxon>Hexapoda</taxon>
        <taxon>Insecta</taxon>
        <taxon>Pterygota</taxon>
        <taxon>Neoptera</taxon>
        <taxon>Endopterygota</taxon>
        <taxon>Hymenoptera</taxon>
        <taxon>Apocrita</taxon>
        <taxon>Ichneumonoidea</taxon>
        <taxon>Braconidae</taxon>
        <taxon>Microgastrinae</taxon>
        <taxon>Cotesia</taxon>
    </lineage>
</organism>
<comment type="caution">
    <text evidence="1">The sequence shown here is derived from an EMBL/GenBank/DDBJ whole genome shotgun (WGS) entry which is preliminary data.</text>
</comment>
<dbReference type="AlphaFoldDB" id="A0AAV7IF31"/>